<evidence type="ECO:0008006" key="3">
    <source>
        <dbReference type="Google" id="ProtNLM"/>
    </source>
</evidence>
<comment type="caution">
    <text evidence="1">The sequence shown here is derived from an EMBL/GenBank/DDBJ whole genome shotgun (WGS) entry which is preliminary data.</text>
</comment>
<gene>
    <name evidence="1" type="ORF">ETQ85_12650</name>
</gene>
<dbReference type="InterPro" id="IPR053158">
    <property type="entry name" value="CapK_Type1_Caps_Biosynth"/>
</dbReference>
<dbReference type="AlphaFoldDB" id="A0A6C2CR29"/>
<proteinExistence type="predicted"/>
<dbReference type="PANTHER" id="PTHR36932:SF1">
    <property type="entry name" value="CAPSULAR POLYSACCHARIDE BIOSYNTHESIS PROTEIN"/>
    <property type="match status" value="1"/>
</dbReference>
<dbReference type="OrthoDB" id="5298740at2"/>
<sequence>MGIEDWGYRWLKRYMDAPQWVKEPIGRLYGLLPDSLRHGRDYPRYRAEAALGSADQIGHLAEARLRETLLWAAQTVPAYAAIAAQLLIDMPASEWLALFPLMTKLDYRREPEKYLSTGCAPEHRLPMQTSGSVAEPFRFFLHKGVSRAKEAAYIEAYSQRIGLTRQDVVLSLRGRNIRGSAADNGPLHSYEPIKRMLWISPNHLDAAYMPRHVEASIEHGVSFIQGYSSAVYELARWLDFNPHPRFTEAVRGVQLFSECAEPDMVDLIERVFGCPVLVHYGHSERSVMAGSMPDDHRYFVWPLYGHVELIDDEGKPITQPGVQGEVVATGFDNKVMPFIRYRTGDLAMWSDKPAHPALSGYPVLERIDGRNNDYFVGADGRRIPVASLGGLRPPAFLQIEACQYEQFAPGKLIVRLQSATPLDPAVLEVIRNYFKVKLLGCVDTELEVVSHIARTARGKRRLMIQHITDERRQPVAGTLAANGNTLQ</sequence>
<reference evidence="1 2" key="1">
    <citation type="submission" date="2019-01" db="EMBL/GenBank/DDBJ databases">
        <title>Zoogloea oleivorans genome sequencing and assembly.</title>
        <authorList>
            <person name="Tancsics A."/>
            <person name="Farkas M."/>
            <person name="Kriszt B."/>
            <person name="Maroti G."/>
            <person name="Horvath B."/>
        </authorList>
    </citation>
    <scope>NUCLEOTIDE SEQUENCE [LARGE SCALE GENOMIC DNA]</scope>
    <source>
        <strain evidence="1 2">Buc</strain>
    </source>
</reference>
<evidence type="ECO:0000313" key="1">
    <source>
        <dbReference type="EMBL" id="TYC56146.1"/>
    </source>
</evidence>
<dbReference type="RefSeq" id="WP_148579439.1">
    <property type="nucleotide sequence ID" value="NZ_JAVEUW010000044.1"/>
</dbReference>
<dbReference type="PANTHER" id="PTHR36932">
    <property type="entry name" value="CAPSULAR POLYSACCHARIDE BIOSYNTHESIS PROTEIN"/>
    <property type="match status" value="1"/>
</dbReference>
<accession>A0A6C2CR29</accession>
<dbReference type="Proteomes" id="UP000389128">
    <property type="component" value="Unassembled WGS sequence"/>
</dbReference>
<dbReference type="InterPro" id="IPR042099">
    <property type="entry name" value="ANL_N_sf"/>
</dbReference>
<dbReference type="EMBL" id="SDKK01000011">
    <property type="protein sequence ID" value="TYC56146.1"/>
    <property type="molecule type" value="Genomic_DNA"/>
</dbReference>
<evidence type="ECO:0000313" key="2">
    <source>
        <dbReference type="Proteomes" id="UP000389128"/>
    </source>
</evidence>
<organism evidence="1 2">
    <name type="scientific">Zoogloea oleivorans</name>
    <dbReference type="NCBI Taxonomy" id="1552750"/>
    <lineage>
        <taxon>Bacteria</taxon>
        <taxon>Pseudomonadati</taxon>
        <taxon>Pseudomonadota</taxon>
        <taxon>Betaproteobacteria</taxon>
        <taxon>Rhodocyclales</taxon>
        <taxon>Zoogloeaceae</taxon>
        <taxon>Zoogloea</taxon>
    </lineage>
</organism>
<name>A0A6C2CR29_9RHOO</name>
<protein>
    <recommendedName>
        <fullName evidence="3">Phenylacetate--CoA ligase family protein</fullName>
    </recommendedName>
</protein>
<dbReference type="SUPFAM" id="SSF56801">
    <property type="entry name" value="Acetyl-CoA synthetase-like"/>
    <property type="match status" value="1"/>
</dbReference>
<keyword evidence="2" id="KW-1185">Reference proteome</keyword>
<dbReference type="Gene3D" id="3.40.50.12780">
    <property type="entry name" value="N-terminal domain of ligase-like"/>
    <property type="match status" value="1"/>
</dbReference>